<dbReference type="GO" id="GO:0005886">
    <property type="term" value="C:plasma membrane"/>
    <property type="evidence" value="ECO:0007669"/>
    <property type="project" value="UniProtKB-SubCell"/>
</dbReference>
<dbReference type="InterPro" id="IPR000515">
    <property type="entry name" value="MetI-like"/>
</dbReference>
<comment type="subcellular location">
    <subcellularLocation>
        <location evidence="1 7">Cell membrane</location>
        <topology evidence="1 7">Multi-pass membrane protein</topology>
    </subcellularLocation>
</comment>
<dbReference type="InterPro" id="IPR050366">
    <property type="entry name" value="BP-dependent_transpt_permease"/>
</dbReference>
<dbReference type="InterPro" id="IPR025966">
    <property type="entry name" value="OppC_N"/>
</dbReference>
<dbReference type="OrthoDB" id="9797472at2"/>
<dbReference type="InterPro" id="IPR035906">
    <property type="entry name" value="MetI-like_sf"/>
</dbReference>
<gene>
    <name evidence="9" type="ORF">DC3_37770</name>
</gene>
<protein>
    <submittedName>
        <fullName evidence="9">Peptide ABC transporter permease</fullName>
    </submittedName>
</protein>
<dbReference type="PROSITE" id="PS50928">
    <property type="entry name" value="ABC_TM1"/>
    <property type="match status" value="1"/>
</dbReference>
<evidence type="ECO:0000256" key="6">
    <source>
        <dbReference type="ARBA" id="ARBA00023136"/>
    </source>
</evidence>
<dbReference type="Gene3D" id="1.10.3720.10">
    <property type="entry name" value="MetI-like"/>
    <property type="match status" value="1"/>
</dbReference>
<dbReference type="PANTHER" id="PTHR43386:SF1">
    <property type="entry name" value="D,D-DIPEPTIDE TRANSPORT SYSTEM PERMEASE PROTEIN DDPC-RELATED"/>
    <property type="match status" value="1"/>
</dbReference>
<feature type="transmembrane region" description="Helical" evidence="7">
    <location>
        <begin position="32"/>
        <end position="50"/>
    </location>
</feature>
<evidence type="ECO:0000256" key="2">
    <source>
        <dbReference type="ARBA" id="ARBA00022448"/>
    </source>
</evidence>
<evidence type="ECO:0000256" key="7">
    <source>
        <dbReference type="RuleBase" id="RU363032"/>
    </source>
</evidence>
<organism evidence="9 10">
    <name type="scientific">Deinococcus cellulosilyticus (strain DSM 18568 / NBRC 106333 / KACC 11606 / 5516J-15)</name>
    <dbReference type="NCBI Taxonomy" id="1223518"/>
    <lineage>
        <taxon>Bacteria</taxon>
        <taxon>Thermotogati</taxon>
        <taxon>Deinococcota</taxon>
        <taxon>Deinococci</taxon>
        <taxon>Deinococcales</taxon>
        <taxon>Deinococcaceae</taxon>
        <taxon>Deinococcus</taxon>
    </lineage>
</organism>
<dbReference type="Proteomes" id="UP000321306">
    <property type="component" value="Unassembled WGS sequence"/>
</dbReference>
<keyword evidence="4 7" id="KW-0812">Transmembrane</keyword>
<dbReference type="CDD" id="cd06261">
    <property type="entry name" value="TM_PBP2"/>
    <property type="match status" value="1"/>
</dbReference>
<dbReference type="AlphaFoldDB" id="A0A511N5K0"/>
<keyword evidence="6 7" id="KW-0472">Membrane</keyword>
<feature type="transmembrane region" description="Helical" evidence="7">
    <location>
        <begin position="119"/>
        <end position="141"/>
    </location>
</feature>
<dbReference type="PANTHER" id="PTHR43386">
    <property type="entry name" value="OLIGOPEPTIDE TRANSPORT SYSTEM PERMEASE PROTEIN APPC"/>
    <property type="match status" value="1"/>
</dbReference>
<evidence type="ECO:0000256" key="5">
    <source>
        <dbReference type="ARBA" id="ARBA00022989"/>
    </source>
</evidence>
<comment type="similarity">
    <text evidence="7">Belongs to the binding-protein-dependent transport system permease family.</text>
</comment>
<evidence type="ECO:0000259" key="8">
    <source>
        <dbReference type="PROSITE" id="PS50928"/>
    </source>
</evidence>
<feature type="transmembrane region" description="Helical" evidence="7">
    <location>
        <begin position="148"/>
        <end position="168"/>
    </location>
</feature>
<feature type="transmembrane region" description="Helical" evidence="7">
    <location>
        <begin position="180"/>
        <end position="201"/>
    </location>
</feature>
<feature type="domain" description="ABC transmembrane type-1" evidence="8">
    <location>
        <begin position="113"/>
        <end position="308"/>
    </location>
</feature>
<dbReference type="Pfam" id="PF12911">
    <property type="entry name" value="OppC_N"/>
    <property type="match status" value="1"/>
</dbReference>
<sequence length="321" mass="34717">MTAVKTGTTNEQPRKAQSVFWKRFRKSSPGKVGAVIVLIWVIVALIGPILKPYDATTDRSFRDRQQPPSISALWNTELKEKLTDENGKVQYFKHPFGTDNLGRDVAVRVLHGSRISLQIGLAATVLAMLIGSFLGIISGFFGKTVDNVIGWFTDILLAFPGILLAIAVSAIRPPDISATAALYLTMVAVSVVQIPVYVRLARGVVIGVKEREFIQAAHALGAPTGQIIFKHVLPNSLTPLIVQGSLSIATATLEAAALGFLGLGAQPPFPEWGTMIADSRDLYQLAPWTMIFPGLAILTWVLGFNLLGDGLRDVLDPRSTH</sequence>
<keyword evidence="10" id="KW-1185">Reference proteome</keyword>
<dbReference type="SUPFAM" id="SSF161098">
    <property type="entry name" value="MetI-like"/>
    <property type="match status" value="1"/>
</dbReference>
<keyword evidence="5 7" id="KW-1133">Transmembrane helix</keyword>
<accession>A0A511N5K0</accession>
<comment type="caution">
    <text evidence="9">The sequence shown here is derived from an EMBL/GenBank/DDBJ whole genome shotgun (WGS) entry which is preliminary data.</text>
</comment>
<dbReference type="RefSeq" id="WP_146886981.1">
    <property type="nucleotide sequence ID" value="NZ_BJXB01000018.1"/>
</dbReference>
<dbReference type="Pfam" id="PF00528">
    <property type="entry name" value="BPD_transp_1"/>
    <property type="match status" value="1"/>
</dbReference>
<name>A0A511N5K0_DEIC1</name>
<dbReference type="EMBL" id="BJXB01000018">
    <property type="protein sequence ID" value="GEM48142.1"/>
    <property type="molecule type" value="Genomic_DNA"/>
</dbReference>
<evidence type="ECO:0000256" key="1">
    <source>
        <dbReference type="ARBA" id="ARBA00004651"/>
    </source>
</evidence>
<evidence type="ECO:0000256" key="3">
    <source>
        <dbReference type="ARBA" id="ARBA00022475"/>
    </source>
</evidence>
<keyword evidence="3" id="KW-1003">Cell membrane</keyword>
<proteinExistence type="inferred from homology"/>
<dbReference type="GO" id="GO:0055085">
    <property type="term" value="P:transmembrane transport"/>
    <property type="evidence" value="ECO:0007669"/>
    <property type="project" value="InterPro"/>
</dbReference>
<feature type="transmembrane region" description="Helical" evidence="7">
    <location>
        <begin position="285"/>
        <end position="308"/>
    </location>
</feature>
<keyword evidence="2 7" id="KW-0813">Transport</keyword>
<evidence type="ECO:0000256" key="4">
    <source>
        <dbReference type="ARBA" id="ARBA00022692"/>
    </source>
</evidence>
<evidence type="ECO:0000313" key="10">
    <source>
        <dbReference type="Proteomes" id="UP000321306"/>
    </source>
</evidence>
<reference evidence="9 10" key="1">
    <citation type="submission" date="2019-07" db="EMBL/GenBank/DDBJ databases">
        <title>Whole genome shotgun sequence of Deinococcus cellulosilyticus NBRC 106333.</title>
        <authorList>
            <person name="Hosoyama A."/>
            <person name="Uohara A."/>
            <person name="Ohji S."/>
            <person name="Ichikawa N."/>
        </authorList>
    </citation>
    <scope>NUCLEOTIDE SEQUENCE [LARGE SCALE GENOMIC DNA]</scope>
    <source>
        <strain evidence="9 10">NBRC 106333</strain>
    </source>
</reference>
<evidence type="ECO:0000313" key="9">
    <source>
        <dbReference type="EMBL" id="GEM48142.1"/>
    </source>
</evidence>